<evidence type="ECO:0000256" key="3">
    <source>
        <dbReference type="ARBA" id="ARBA00022827"/>
    </source>
</evidence>
<keyword evidence="5" id="KW-0560">Oxidoreductase</keyword>
<dbReference type="PANTHER" id="PTHR43004:SF19">
    <property type="entry name" value="BINDING MONOOXYGENASE, PUTATIVE (JCVI)-RELATED"/>
    <property type="match status" value="1"/>
</dbReference>
<evidence type="ECO:0000256" key="1">
    <source>
        <dbReference type="ARBA" id="ARBA00001974"/>
    </source>
</evidence>
<dbReference type="Gene3D" id="3.40.30.120">
    <property type="match status" value="1"/>
</dbReference>
<comment type="cofactor">
    <cofactor evidence="1">
        <name>FAD</name>
        <dbReference type="ChEBI" id="CHEBI:57692"/>
    </cofactor>
</comment>
<dbReference type="GO" id="GO:0008688">
    <property type="term" value="F:3-(3-hydroxyphenyl)propionate hydroxylase activity"/>
    <property type="evidence" value="ECO:0007669"/>
    <property type="project" value="UniProtKB-EC"/>
</dbReference>
<dbReference type="Proteomes" id="UP001265550">
    <property type="component" value="Unassembled WGS sequence"/>
</dbReference>
<dbReference type="SUPFAM" id="SSF51905">
    <property type="entry name" value="FAD/NAD(P)-binding domain"/>
    <property type="match status" value="1"/>
</dbReference>
<keyword evidence="6" id="KW-1185">Reference proteome</keyword>
<dbReference type="InterPro" id="IPR050641">
    <property type="entry name" value="RIFMO-like"/>
</dbReference>
<dbReference type="RefSeq" id="WP_204735571.1">
    <property type="nucleotide sequence ID" value="NZ_JAVDWE010000015.1"/>
</dbReference>
<sequence>MYFNWQTMPCKAPEGLDNTTAEVVIVGAGPVGLATALGLARHGVRSVVLEARDTISQGSRALAMSRRSMQILDHLGVGDRVMEKALTWSAGWTFYQRELVHSMVIAPPPHEKHGQTNLQQCWMEQLLLDELLATGFCDVRYQHRVTQIDANDDAVHLAVATPLGDYTLDAPWFVAADGPRGITRRCVGIDYEGTSYSQRFVINDILCKQPLPEGRRLFFSPPYLPGKTVLMHKAPFDMWRLDFQLMDDQDAETEMQPEQVHARIRAHFELMGIEPDYELVLTSVYKANAVSLPSYNRGRVLFAGDAAHQVPIFGGRGVNHGYEDAHNLAWKLARVVKGESDAQLLDSYTQERRGALLATLAELTRTTIFITTPSPGIALVREAVLSLSLSENFLGNLFDPYATPPHDCTDSPLNTPDDGAFGPACRPGALVPDAVLNPAGERLYDQLGTRFALIVFTDGAAHFDAERFAEPLQVLHLSADSTLGRLFDARPGSCYLIRPDHRVAARWREATPEQVDAALGAAACARTEEMQ</sequence>
<name>A0ABU1VGH6_9BURK</name>
<dbReference type="EC" id="1.14.13.127" evidence="5"/>
<organism evidence="5 6">
    <name type="scientific">Hydrogenophaga laconesensis</name>
    <dbReference type="NCBI Taxonomy" id="1805971"/>
    <lineage>
        <taxon>Bacteria</taxon>
        <taxon>Pseudomonadati</taxon>
        <taxon>Pseudomonadota</taxon>
        <taxon>Betaproteobacteria</taxon>
        <taxon>Burkholderiales</taxon>
        <taxon>Comamonadaceae</taxon>
        <taxon>Hydrogenophaga</taxon>
    </lineage>
</organism>
<keyword evidence="2" id="KW-0285">Flavoprotein</keyword>
<keyword evidence="3" id="KW-0274">FAD</keyword>
<dbReference type="Pfam" id="PF01494">
    <property type="entry name" value="FAD_binding_3"/>
    <property type="match status" value="1"/>
</dbReference>
<gene>
    <name evidence="5" type="ORF">J2X09_004333</name>
</gene>
<evidence type="ECO:0000313" key="6">
    <source>
        <dbReference type="Proteomes" id="UP001265550"/>
    </source>
</evidence>
<evidence type="ECO:0000313" key="5">
    <source>
        <dbReference type="EMBL" id="MDR7096576.1"/>
    </source>
</evidence>
<dbReference type="Gene3D" id="3.30.70.2450">
    <property type="match status" value="1"/>
</dbReference>
<evidence type="ECO:0000259" key="4">
    <source>
        <dbReference type="Pfam" id="PF01494"/>
    </source>
</evidence>
<accession>A0ABU1VGH6</accession>
<reference evidence="5 6" key="1">
    <citation type="submission" date="2023-07" db="EMBL/GenBank/DDBJ databases">
        <title>Sorghum-associated microbial communities from plants grown in Nebraska, USA.</title>
        <authorList>
            <person name="Schachtman D."/>
        </authorList>
    </citation>
    <scope>NUCLEOTIDE SEQUENCE [LARGE SCALE GENOMIC DNA]</scope>
    <source>
        <strain evidence="5 6">BE240</strain>
    </source>
</reference>
<protein>
    <submittedName>
        <fullName evidence="5">3-(3-hydroxy-phenyl)propionate hydroxylase</fullName>
        <ecNumber evidence="5">1.14.13.127</ecNumber>
    </submittedName>
</protein>
<evidence type="ECO:0000256" key="2">
    <source>
        <dbReference type="ARBA" id="ARBA00022630"/>
    </source>
</evidence>
<dbReference type="EMBL" id="JAVDWE010000015">
    <property type="protein sequence ID" value="MDR7096576.1"/>
    <property type="molecule type" value="Genomic_DNA"/>
</dbReference>
<dbReference type="NCBIfam" id="NF006002">
    <property type="entry name" value="PRK08132.1"/>
    <property type="match status" value="1"/>
</dbReference>
<dbReference type="Gene3D" id="3.50.50.60">
    <property type="entry name" value="FAD/NAD(P)-binding domain"/>
    <property type="match status" value="1"/>
</dbReference>
<proteinExistence type="predicted"/>
<dbReference type="InterPro" id="IPR002938">
    <property type="entry name" value="FAD-bd"/>
</dbReference>
<comment type="caution">
    <text evidence="5">The sequence shown here is derived from an EMBL/GenBank/DDBJ whole genome shotgun (WGS) entry which is preliminary data.</text>
</comment>
<dbReference type="PANTHER" id="PTHR43004">
    <property type="entry name" value="TRK SYSTEM POTASSIUM UPTAKE PROTEIN"/>
    <property type="match status" value="1"/>
</dbReference>
<dbReference type="PRINTS" id="PR00420">
    <property type="entry name" value="RNGMNOXGNASE"/>
</dbReference>
<dbReference type="InterPro" id="IPR036188">
    <property type="entry name" value="FAD/NAD-bd_sf"/>
</dbReference>
<feature type="domain" description="FAD-binding" evidence="4">
    <location>
        <begin position="21"/>
        <end position="354"/>
    </location>
</feature>